<dbReference type="AlphaFoldDB" id="A0A543GB72"/>
<organism evidence="1 2">
    <name type="scientific">Pseudonocardia cypriaca</name>
    <dbReference type="NCBI Taxonomy" id="882449"/>
    <lineage>
        <taxon>Bacteria</taxon>
        <taxon>Bacillati</taxon>
        <taxon>Actinomycetota</taxon>
        <taxon>Actinomycetes</taxon>
        <taxon>Pseudonocardiales</taxon>
        <taxon>Pseudonocardiaceae</taxon>
        <taxon>Pseudonocardia</taxon>
    </lineage>
</organism>
<gene>
    <name evidence="1" type="ORF">FB388_0674</name>
</gene>
<proteinExistence type="predicted"/>
<keyword evidence="2" id="KW-1185">Reference proteome</keyword>
<protein>
    <submittedName>
        <fullName evidence="1">Uncharacterized protein</fullName>
    </submittedName>
</protein>
<accession>A0A543GB72</accession>
<dbReference type="EMBL" id="VFPH01000001">
    <property type="protein sequence ID" value="TQM43330.1"/>
    <property type="molecule type" value="Genomic_DNA"/>
</dbReference>
<evidence type="ECO:0000313" key="2">
    <source>
        <dbReference type="Proteomes" id="UP000319818"/>
    </source>
</evidence>
<dbReference type="Proteomes" id="UP000319818">
    <property type="component" value="Unassembled WGS sequence"/>
</dbReference>
<reference evidence="1 2" key="1">
    <citation type="submission" date="2019-06" db="EMBL/GenBank/DDBJ databases">
        <title>Sequencing the genomes of 1000 actinobacteria strains.</title>
        <authorList>
            <person name="Klenk H.-P."/>
        </authorList>
    </citation>
    <scope>NUCLEOTIDE SEQUENCE [LARGE SCALE GENOMIC DNA]</scope>
    <source>
        <strain evidence="1 2">DSM 45511</strain>
    </source>
</reference>
<sequence length="38" mass="3815">MLVDMLALVPAVLAGIGGALLGDKVGAWFKKGRTSGNS</sequence>
<comment type="caution">
    <text evidence="1">The sequence shown here is derived from an EMBL/GenBank/DDBJ whole genome shotgun (WGS) entry which is preliminary data.</text>
</comment>
<name>A0A543GB72_9PSEU</name>
<evidence type="ECO:0000313" key="1">
    <source>
        <dbReference type="EMBL" id="TQM43330.1"/>
    </source>
</evidence>